<sequence length="249" mass="28275">MEAGLFQILERFFSFLNLVNFLNGLLLVSISFLRDAFPVGCAFDEEIENIHHKSISRETQISIILLIALRKGSTLYTEGCGFNNDVLMFTSEPKKVATSSHACISAINAYYHQRLCKDFELNAFCSYLEGLAQDQAALKMMRESLVVKEEVFSAGGYLENPNGELKCLMGEIIDERSDGEAILGSVERILQFVLEVVGIKEENIVFIIHDKSIVDWMLGKIGTSWELRMLRNRTRDEESDPELRREVYA</sequence>
<keyword evidence="1" id="KW-0812">Transmembrane</keyword>
<protein>
    <submittedName>
        <fullName evidence="2">Uncharacterized protein</fullName>
    </submittedName>
</protein>
<dbReference type="EMBL" id="JASCZI010120843">
    <property type="protein sequence ID" value="MED6155623.1"/>
    <property type="molecule type" value="Genomic_DNA"/>
</dbReference>
<dbReference type="Proteomes" id="UP001341840">
    <property type="component" value="Unassembled WGS sequence"/>
</dbReference>
<evidence type="ECO:0000313" key="2">
    <source>
        <dbReference type="EMBL" id="MED6155623.1"/>
    </source>
</evidence>
<feature type="transmembrane region" description="Helical" evidence="1">
    <location>
        <begin position="12"/>
        <end position="33"/>
    </location>
</feature>
<evidence type="ECO:0000256" key="1">
    <source>
        <dbReference type="SAM" id="Phobius"/>
    </source>
</evidence>
<comment type="caution">
    <text evidence="2">The sequence shown here is derived from an EMBL/GenBank/DDBJ whole genome shotgun (WGS) entry which is preliminary data.</text>
</comment>
<keyword evidence="1" id="KW-0472">Membrane</keyword>
<name>A0ABU6U726_9FABA</name>
<evidence type="ECO:0000313" key="3">
    <source>
        <dbReference type="Proteomes" id="UP001341840"/>
    </source>
</evidence>
<keyword evidence="3" id="KW-1185">Reference proteome</keyword>
<proteinExistence type="predicted"/>
<organism evidence="2 3">
    <name type="scientific">Stylosanthes scabra</name>
    <dbReference type="NCBI Taxonomy" id="79078"/>
    <lineage>
        <taxon>Eukaryota</taxon>
        <taxon>Viridiplantae</taxon>
        <taxon>Streptophyta</taxon>
        <taxon>Embryophyta</taxon>
        <taxon>Tracheophyta</taxon>
        <taxon>Spermatophyta</taxon>
        <taxon>Magnoliopsida</taxon>
        <taxon>eudicotyledons</taxon>
        <taxon>Gunneridae</taxon>
        <taxon>Pentapetalae</taxon>
        <taxon>rosids</taxon>
        <taxon>fabids</taxon>
        <taxon>Fabales</taxon>
        <taxon>Fabaceae</taxon>
        <taxon>Papilionoideae</taxon>
        <taxon>50 kb inversion clade</taxon>
        <taxon>dalbergioids sensu lato</taxon>
        <taxon>Dalbergieae</taxon>
        <taxon>Pterocarpus clade</taxon>
        <taxon>Stylosanthes</taxon>
    </lineage>
</organism>
<gene>
    <name evidence="2" type="ORF">PIB30_006795</name>
</gene>
<accession>A0ABU6U726</accession>
<reference evidence="2 3" key="1">
    <citation type="journal article" date="2023" name="Plants (Basel)">
        <title>Bridging the Gap: Combining Genomics and Transcriptomics Approaches to Understand Stylosanthes scabra, an Orphan Legume from the Brazilian Caatinga.</title>
        <authorList>
            <person name="Ferreira-Neto J.R.C."/>
            <person name="da Silva M.D."/>
            <person name="Binneck E."/>
            <person name="de Melo N.F."/>
            <person name="da Silva R.H."/>
            <person name="de Melo A.L.T.M."/>
            <person name="Pandolfi V."/>
            <person name="Bustamante F.O."/>
            <person name="Brasileiro-Vidal A.C."/>
            <person name="Benko-Iseppon A.M."/>
        </authorList>
    </citation>
    <scope>NUCLEOTIDE SEQUENCE [LARGE SCALE GENOMIC DNA]</scope>
    <source>
        <tissue evidence="2">Leaves</tissue>
    </source>
</reference>
<keyword evidence="1" id="KW-1133">Transmembrane helix</keyword>